<feature type="region of interest" description="Disordered" evidence="1">
    <location>
        <begin position="1"/>
        <end position="34"/>
    </location>
</feature>
<reference evidence="4" key="1">
    <citation type="submission" date="2016-11" db="UniProtKB">
        <authorList>
            <consortium name="WormBaseParasite"/>
        </authorList>
    </citation>
    <scope>IDENTIFICATION</scope>
</reference>
<dbReference type="InterPro" id="IPR008737">
    <property type="entry name" value="DUF1758"/>
</dbReference>
<dbReference type="AlphaFoldDB" id="A0A1I8BPI7"/>
<feature type="compositionally biased region" description="Polar residues" evidence="1">
    <location>
        <begin position="7"/>
        <end position="34"/>
    </location>
</feature>
<dbReference type="Pfam" id="PF05585">
    <property type="entry name" value="DUF1758"/>
    <property type="match status" value="1"/>
</dbReference>
<accession>A0A1I8BPI7</accession>
<name>A0A1I8BPI7_MELHA</name>
<dbReference type="WBParaSite" id="MhA1_Contig389.frz3.gene17">
    <property type="protein sequence ID" value="MhA1_Contig389.frz3.gene17"/>
    <property type="gene ID" value="MhA1_Contig389.frz3.gene17"/>
</dbReference>
<proteinExistence type="predicted"/>
<evidence type="ECO:0000313" key="4">
    <source>
        <dbReference type="WBParaSite" id="MhA1_Contig389.frz3.gene17"/>
    </source>
</evidence>
<sequence length="427" mass="48860">MELNRPPNRSLNPQSISGSETNIDQNPSSSQNITAAATNSRHHPFLMTCDMRISNGNNRPIFITVGLWDTGSQTSYITQSLVDKLKLPKVLTFNHAVSLFGAKTVKFRSTGYNVRLHKPNGKWEETVLSSIPQIIPSLPCIDWDGINPPFDQLDLNKLKVADKEPEILLGIKDFWRFFLESKKIGSNLHLIKTHFGSMLCGELPNRSPKKNKFRQTALPTISLISIKSSPPKRDPVTSSVKPKAFIKEKTGFPRMSEISKPKTINQSFSSNKSRGPRVFINPKMDKRKQPRIVNKNYFPAESPIIKIAQPGYFKNNERHSLSPTQNHYVLNRSQERFTRHTVPPRVFNSQKFLTEPPSWIYSNDQPYCHRTQLKQLKNLESSQSKSTTAMVMGHKVNAAKCLGTNKWHEWNPARAPQCRQWRVCYWR</sequence>
<keyword evidence="3" id="KW-1185">Reference proteome</keyword>
<dbReference type="Proteomes" id="UP000095281">
    <property type="component" value="Unplaced"/>
</dbReference>
<feature type="domain" description="DUF1758" evidence="2">
    <location>
        <begin position="67"/>
        <end position="201"/>
    </location>
</feature>
<evidence type="ECO:0000313" key="3">
    <source>
        <dbReference type="Proteomes" id="UP000095281"/>
    </source>
</evidence>
<evidence type="ECO:0000259" key="2">
    <source>
        <dbReference type="Pfam" id="PF05585"/>
    </source>
</evidence>
<evidence type="ECO:0000256" key="1">
    <source>
        <dbReference type="SAM" id="MobiDB-lite"/>
    </source>
</evidence>
<organism evidence="3 4">
    <name type="scientific">Meloidogyne hapla</name>
    <name type="common">Root-knot nematode worm</name>
    <dbReference type="NCBI Taxonomy" id="6305"/>
    <lineage>
        <taxon>Eukaryota</taxon>
        <taxon>Metazoa</taxon>
        <taxon>Ecdysozoa</taxon>
        <taxon>Nematoda</taxon>
        <taxon>Chromadorea</taxon>
        <taxon>Rhabditida</taxon>
        <taxon>Tylenchina</taxon>
        <taxon>Tylenchomorpha</taxon>
        <taxon>Tylenchoidea</taxon>
        <taxon>Meloidogynidae</taxon>
        <taxon>Meloidogyninae</taxon>
        <taxon>Meloidogyne</taxon>
    </lineage>
</organism>
<protein>
    <submittedName>
        <fullName evidence="4">DUF1758 domain-containing protein</fullName>
    </submittedName>
</protein>